<dbReference type="EMBL" id="CP129118">
    <property type="protein sequence ID" value="WOV86575.1"/>
    <property type="molecule type" value="Genomic_DNA"/>
</dbReference>
<proteinExistence type="predicted"/>
<reference evidence="2 3" key="1">
    <citation type="submission" date="2023-06" db="EMBL/GenBank/DDBJ databases">
        <title>Sporosarcina sp. nov., isolated from Korean tranditional fermented seafood 'Jeotgal'.</title>
        <authorList>
            <person name="Yang A.I."/>
            <person name="Shin N.-R."/>
        </authorList>
    </citation>
    <scope>NUCLEOTIDE SEQUENCE [LARGE SCALE GENOMIC DNA]</scope>
    <source>
        <strain evidence="2 3">T2O-4</strain>
    </source>
</reference>
<dbReference type="Proteomes" id="UP001303902">
    <property type="component" value="Chromosome"/>
</dbReference>
<feature type="transmembrane region" description="Helical" evidence="1">
    <location>
        <begin position="6"/>
        <end position="26"/>
    </location>
</feature>
<dbReference type="RefSeq" id="WP_317965891.1">
    <property type="nucleotide sequence ID" value="NZ_CP129118.1"/>
</dbReference>
<feature type="transmembrane region" description="Helical" evidence="1">
    <location>
        <begin position="73"/>
        <end position="96"/>
    </location>
</feature>
<dbReference type="Pfam" id="PF09946">
    <property type="entry name" value="DUF2178"/>
    <property type="match status" value="1"/>
</dbReference>
<keyword evidence="1" id="KW-0472">Membrane</keyword>
<organism evidence="2 3">
    <name type="scientific">Sporosarcina oncorhynchi</name>
    <dbReference type="NCBI Taxonomy" id="3056444"/>
    <lineage>
        <taxon>Bacteria</taxon>
        <taxon>Bacillati</taxon>
        <taxon>Bacillota</taxon>
        <taxon>Bacilli</taxon>
        <taxon>Bacillales</taxon>
        <taxon>Caryophanaceae</taxon>
        <taxon>Sporosarcina</taxon>
    </lineage>
</organism>
<evidence type="ECO:0000256" key="1">
    <source>
        <dbReference type="SAM" id="Phobius"/>
    </source>
</evidence>
<dbReference type="InterPro" id="IPR019235">
    <property type="entry name" value="DUF2178_TM"/>
</dbReference>
<name>A0ABZ0L1S0_9BACL</name>
<keyword evidence="1" id="KW-0812">Transmembrane</keyword>
<evidence type="ECO:0000313" key="3">
    <source>
        <dbReference type="Proteomes" id="UP001303902"/>
    </source>
</evidence>
<keyword evidence="1" id="KW-1133">Transmembrane helix</keyword>
<evidence type="ECO:0000313" key="2">
    <source>
        <dbReference type="EMBL" id="WOV86575.1"/>
    </source>
</evidence>
<accession>A0ABZ0L1S0</accession>
<protein>
    <submittedName>
        <fullName evidence="2">DUF3796 domain-containing protein</fullName>
    </submittedName>
</protein>
<feature type="transmembrane region" description="Helical" evidence="1">
    <location>
        <begin position="46"/>
        <end position="67"/>
    </location>
</feature>
<sequence>MVPTLESLAGFIVGAGVTLLIAFLYFKKGEKERRFDERYEQVNAKAIKLSWVTTLIVLLIMWLGVLIYEGAKIAFLLSVSAYGVLLISYGAALFFYNRKV</sequence>
<gene>
    <name evidence="2" type="ORF">QWT69_11730</name>
</gene>
<keyword evidence="3" id="KW-1185">Reference proteome</keyword>